<protein>
    <submittedName>
        <fullName evidence="7">BA75_01873T0</fullName>
    </submittedName>
</protein>
<dbReference type="SUPFAM" id="SSF48452">
    <property type="entry name" value="TPR-like"/>
    <property type="match status" value="1"/>
</dbReference>
<dbReference type="PANTHER" id="PTHR44140">
    <property type="entry name" value="LD25575P"/>
    <property type="match status" value="1"/>
</dbReference>
<dbReference type="InterPro" id="IPR001623">
    <property type="entry name" value="DnaJ_domain"/>
</dbReference>
<dbReference type="GO" id="GO:0005783">
    <property type="term" value="C:endoplasmic reticulum"/>
    <property type="evidence" value="ECO:0007669"/>
    <property type="project" value="UniProtKB-SubCell"/>
</dbReference>
<evidence type="ECO:0000256" key="1">
    <source>
        <dbReference type="ARBA" id="ARBA00004240"/>
    </source>
</evidence>
<dbReference type="Gene3D" id="1.25.40.10">
    <property type="entry name" value="Tetratricopeptide repeat domain"/>
    <property type="match status" value="1"/>
</dbReference>
<dbReference type="Proteomes" id="UP000094565">
    <property type="component" value="Chromosome 2"/>
</dbReference>
<evidence type="ECO:0000256" key="2">
    <source>
        <dbReference type="ARBA" id="ARBA00022729"/>
    </source>
</evidence>
<evidence type="ECO:0000313" key="8">
    <source>
        <dbReference type="Proteomes" id="UP000094565"/>
    </source>
</evidence>
<dbReference type="InterPro" id="IPR036869">
    <property type="entry name" value="J_dom_sf"/>
</dbReference>
<dbReference type="CDD" id="cd06257">
    <property type="entry name" value="DnaJ"/>
    <property type="match status" value="1"/>
</dbReference>
<reference evidence="7 8" key="1">
    <citation type="submission" date="2016-02" db="EMBL/GenBank/DDBJ databases">
        <title>Comparative genomic and transcriptomic foundation for Pichia pastoris.</title>
        <authorList>
            <person name="Love K.R."/>
            <person name="Shah K.A."/>
            <person name="Whittaker C.A."/>
            <person name="Wu J."/>
            <person name="Bartlett M.C."/>
            <person name="Ma D."/>
            <person name="Leeson R.L."/>
            <person name="Priest M."/>
            <person name="Young S.K."/>
            <person name="Love J.C."/>
        </authorList>
    </citation>
    <scope>NUCLEOTIDE SEQUENCE [LARGE SCALE GENOMIC DNA]</scope>
    <source>
        <strain evidence="7 8">ATCC 28485</strain>
    </source>
</reference>
<dbReference type="InterPro" id="IPR051727">
    <property type="entry name" value="DnaJ_C3_Co-chaperones"/>
</dbReference>
<feature type="signal peptide" evidence="5">
    <location>
        <begin position="1"/>
        <end position="19"/>
    </location>
</feature>
<dbReference type="SMART" id="SM00271">
    <property type="entry name" value="DnaJ"/>
    <property type="match status" value="1"/>
</dbReference>
<dbReference type="EMBL" id="CP014585">
    <property type="protein sequence ID" value="ANZ75240.1"/>
    <property type="molecule type" value="Genomic_DNA"/>
</dbReference>
<feature type="domain" description="J" evidence="6">
    <location>
        <begin position="510"/>
        <end position="578"/>
    </location>
</feature>
<sequence>MRLNHLFFIAVALNQAAHASNIHSFSQKMDSLSKEFSQFGPTSSISKEYDDLLNELLSYRNNVDDPNDSKEIDSMLAHLYYTKGLIELSFSKEISSSEMFRKCLEYGPSRKACRDKMVESYIKQAKFKELEEIFGSTQLDSAIFDQKKDFNQLVSQAEKYVLKKNFEESVTTLNRLVDISPLCDEIRYLRIYCVTNSQDIPYQSKLDMLLSDYMALAQNGKYSSFPRDLKIFNPKIKKLLKGEDNLDVLINLYKLRLFGKSNFSQASKMLQKCLRIDNDYKAAQLYTKVNVKLVHDFELIDKALLYISAVDSDDESTSINESQLSSKEWTSLYEFLLNPEKLIKLKPRQIAQLGYEKKGLGLNNFDFLLKLGHDFAKDFKFREDEELLKQNLFKNNLERVLVESMAQSNNFAKHKKLLMRICQEKTPRPLACEIPKLDYLISTNTDSNIRQAYEILNRYPKLTKKTPLWKQRYSRVEKVIQQQRQQRQQQQQQQQQFRQPPQQKVTPKNDYYKILGVSRDADEKTIKKAFRRKIKEFHPDKYKGDLESHELEDKMAEINNAYEVLSNEKTREKYDKYGEDPNDPAASHSQHQQHQQQQHYYNPNMFHQQGFQFGGFNFGGFNRGHR</sequence>
<feature type="chain" id="PRO_5008539374" evidence="5">
    <location>
        <begin position="20"/>
        <end position="626"/>
    </location>
</feature>
<dbReference type="PROSITE" id="PS50076">
    <property type="entry name" value="DNAJ_2"/>
    <property type="match status" value="1"/>
</dbReference>
<dbReference type="AlphaFoldDB" id="A0A1B2JB48"/>
<keyword evidence="3" id="KW-0256">Endoplasmic reticulum</keyword>
<organism evidence="7 8">
    <name type="scientific">Komagataella pastoris</name>
    <name type="common">Yeast</name>
    <name type="synonym">Pichia pastoris</name>
    <dbReference type="NCBI Taxonomy" id="4922"/>
    <lineage>
        <taxon>Eukaryota</taxon>
        <taxon>Fungi</taxon>
        <taxon>Dikarya</taxon>
        <taxon>Ascomycota</taxon>
        <taxon>Saccharomycotina</taxon>
        <taxon>Pichiomycetes</taxon>
        <taxon>Pichiales</taxon>
        <taxon>Pichiaceae</taxon>
        <taxon>Komagataella</taxon>
    </lineage>
</organism>
<proteinExistence type="predicted"/>
<accession>A0A1B2JB48</accession>
<evidence type="ECO:0000256" key="4">
    <source>
        <dbReference type="SAM" id="MobiDB-lite"/>
    </source>
</evidence>
<feature type="region of interest" description="Disordered" evidence="4">
    <location>
        <begin position="480"/>
        <end position="510"/>
    </location>
</feature>
<evidence type="ECO:0000259" key="6">
    <source>
        <dbReference type="PROSITE" id="PS50076"/>
    </source>
</evidence>
<feature type="compositionally biased region" description="Low complexity" evidence="4">
    <location>
        <begin position="587"/>
        <end position="598"/>
    </location>
</feature>
<evidence type="ECO:0000256" key="5">
    <source>
        <dbReference type="SAM" id="SignalP"/>
    </source>
</evidence>
<dbReference type="GO" id="GO:0034975">
    <property type="term" value="P:protein folding in endoplasmic reticulum"/>
    <property type="evidence" value="ECO:0007669"/>
    <property type="project" value="TreeGrafter"/>
</dbReference>
<name>A0A1B2JB48_PICPA</name>
<dbReference type="PRINTS" id="PR00625">
    <property type="entry name" value="JDOMAIN"/>
</dbReference>
<dbReference type="GO" id="GO:0051087">
    <property type="term" value="F:protein-folding chaperone binding"/>
    <property type="evidence" value="ECO:0007669"/>
    <property type="project" value="TreeGrafter"/>
</dbReference>
<feature type="region of interest" description="Disordered" evidence="4">
    <location>
        <begin position="574"/>
        <end position="598"/>
    </location>
</feature>
<dbReference type="Pfam" id="PF00226">
    <property type="entry name" value="DnaJ"/>
    <property type="match status" value="1"/>
</dbReference>
<feature type="compositionally biased region" description="Low complexity" evidence="4">
    <location>
        <begin position="481"/>
        <end position="503"/>
    </location>
</feature>
<dbReference type="SUPFAM" id="SSF46565">
    <property type="entry name" value="Chaperone J-domain"/>
    <property type="match status" value="1"/>
</dbReference>
<dbReference type="PANTHER" id="PTHR44140:SF2">
    <property type="entry name" value="LD25575P"/>
    <property type="match status" value="1"/>
</dbReference>
<dbReference type="InterPro" id="IPR011990">
    <property type="entry name" value="TPR-like_helical_dom_sf"/>
</dbReference>
<dbReference type="OrthoDB" id="1726119at2759"/>
<gene>
    <name evidence="7" type="ORF">ATY40_BA7501873</name>
</gene>
<evidence type="ECO:0000256" key="3">
    <source>
        <dbReference type="ARBA" id="ARBA00022824"/>
    </source>
</evidence>
<dbReference type="Gene3D" id="1.10.287.110">
    <property type="entry name" value="DnaJ domain"/>
    <property type="match status" value="1"/>
</dbReference>
<dbReference type="GO" id="GO:0051787">
    <property type="term" value="F:misfolded protein binding"/>
    <property type="evidence" value="ECO:0007669"/>
    <property type="project" value="TreeGrafter"/>
</dbReference>
<keyword evidence="2 5" id="KW-0732">Signal</keyword>
<comment type="subcellular location">
    <subcellularLocation>
        <location evidence="1">Endoplasmic reticulum</location>
    </subcellularLocation>
</comment>
<evidence type="ECO:0000313" key="7">
    <source>
        <dbReference type="EMBL" id="ANZ75240.1"/>
    </source>
</evidence>
<keyword evidence="8" id="KW-1185">Reference proteome</keyword>